<dbReference type="HOGENOM" id="CLU_033536_0_0_5"/>
<organism evidence="10 11">
    <name type="scientific">Roseobacter denitrificans (strain ATCC 33942 / OCh 114)</name>
    <name type="common">Erythrobacter sp. (strain OCh 114)</name>
    <name type="synonym">Roseobacter denitrificans</name>
    <dbReference type="NCBI Taxonomy" id="375451"/>
    <lineage>
        <taxon>Bacteria</taxon>
        <taxon>Pseudomonadati</taxon>
        <taxon>Pseudomonadota</taxon>
        <taxon>Alphaproteobacteria</taxon>
        <taxon>Rhodobacterales</taxon>
        <taxon>Roseobacteraceae</taxon>
        <taxon>Roseobacter</taxon>
    </lineage>
</organism>
<reference evidence="10 11" key="1">
    <citation type="journal article" date="2007" name="J. Bacteriol.">
        <title>The complete genome sequence of Roseobacter denitrificans reveals a mixotrophic rather than photosynthetic metabolism.</title>
        <authorList>
            <person name="Swingley W.D."/>
            <person name="Sadekar S."/>
            <person name="Mastrian S.D."/>
            <person name="Matthies H.J."/>
            <person name="Hao J."/>
            <person name="Ramos H."/>
            <person name="Acharya C.R."/>
            <person name="Conrad A.L."/>
            <person name="Taylor H.L."/>
            <person name="Dejesa L.C."/>
            <person name="Shah M.K."/>
            <person name="O'huallachain M.E."/>
            <person name="Lince M.T."/>
            <person name="Blankenship R.E."/>
            <person name="Beatty J.T."/>
            <person name="Touchman J.W."/>
        </authorList>
    </citation>
    <scope>NUCLEOTIDE SEQUENCE [LARGE SCALE GENOMIC DNA]</scope>
    <source>
        <strain evidence="11">ATCC 33942 / OCh 114</strain>
    </source>
</reference>
<evidence type="ECO:0000256" key="7">
    <source>
        <dbReference type="ARBA" id="ARBA00023136"/>
    </source>
</evidence>
<proteinExistence type="predicted"/>
<dbReference type="CDD" id="cd04187">
    <property type="entry name" value="DPM1_like_bac"/>
    <property type="match status" value="1"/>
</dbReference>
<name>Q16CL4_ROSDO</name>
<accession>Q16CL4</accession>
<dbReference type="CAZy" id="GT2">
    <property type="family name" value="Glycosyltransferase Family 2"/>
</dbReference>
<evidence type="ECO:0000256" key="8">
    <source>
        <dbReference type="SAM" id="Phobius"/>
    </source>
</evidence>
<evidence type="ECO:0000256" key="3">
    <source>
        <dbReference type="ARBA" id="ARBA00022679"/>
    </source>
</evidence>
<evidence type="ECO:0000259" key="9">
    <source>
        <dbReference type="Pfam" id="PF00535"/>
    </source>
</evidence>
<dbReference type="EMBL" id="CP000362">
    <property type="protein sequence ID" value="ABG30279.1"/>
    <property type="molecule type" value="Genomic_DNA"/>
</dbReference>
<keyword evidence="4 8" id="KW-0812">Transmembrane</keyword>
<dbReference type="Pfam" id="PF00535">
    <property type="entry name" value="Glycos_transf_2"/>
    <property type="match status" value="1"/>
</dbReference>
<keyword evidence="1" id="KW-1003">Cell membrane</keyword>
<keyword evidence="11" id="KW-1185">Reference proteome</keyword>
<dbReference type="Gene3D" id="3.90.550.10">
    <property type="entry name" value="Spore Coat Polysaccharide Biosynthesis Protein SpsA, Chain A"/>
    <property type="match status" value="1"/>
</dbReference>
<feature type="transmembrane region" description="Helical" evidence="8">
    <location>
        <begin position="265"/>
        <end position="289"/>
    </location>
</feature>
<evidence type="ECO:0000256" key="1">
    <source>
        <dbReference type="ARBA" id="ARBA00022475"/>
    </source>
</evidence>
<dbReference type="AlphaFoldDB" id="Q16CL4"/>
<dbReference type="InterPro" id="IPR001173">
    <property type="entry name" value="Glyco_trans_2-like"/>
</dbReference>
<keyword evidence="7 8" id="KW-0472">Membrane</keyword>
<evidence type="ECO:0000256" key="4">
    <source>
        <dbReference type="ARBA" id="ARBA00022692"/>
    </source>
</evidence>
<keyword evidence="5" id="KW-0448">Lipopolysaccharide biosynthesis</keyword>
<evidence type="ECO:0000256" key="2">
    <source>
        <dbReference type="ARBA" id="ARBA00022676"/>
    </source>
</evidence>
<dbReference type="SUPFAM" id="SSF53448">
    <property type="entry name" value="Nucleotide-diphospho-sugar transferases"/>
    <property type="match status" value="1"/>
</dbReference>
<dbReference type="GO" id="GO:0005886">
    <property type="term" value="C:plasma membrane"/>
    <property type="evidence" value="ECO:0007669"/>
    <property type="project" value="TreeGrafter"/>
</dbReference>
<gene>
    <name evidence="10" type="ordered locus">RD1_0575</name>
</gene>
<dbReference type="GO" id="GO:0099621">
    <property type="term" value="F:undecaprenyl-phosphate 4-deoxy-4-formamido-L-arabinose transferase activity"/>
    <property type="evidence" value="ECO:0007669"/>
    <property type="project" value="TreeGrafter"/>
</dbReference>
<protein>
    <submittedName>
        <fullName evidence="10">Glycosyl transferase, putative</fullName>
    </submittedName>
</protein>
<keyword evidence="2" id="KW-0328">Glycosyltransferase</keyword>
<evidence type="ECO:0000313" key="10">
    <source>
        <dbReference type="EMBL" id="ABG30279.1"/>
    </source>
</evidence>
<dbReference type="eggNOG" id="COG0463">
    <property type="taxonomic scope" value="Bacteria"/>
</dbReference>
<dbReference type="Proteomes" id="UP000007029">
    <property type="component" value="Chromosome"/>
</dbReference>
<dbReference type="KEGG" id="rde:RD1_0575"/>
<evidence type="ECO:0000256" key="6">
    <source>
        <dbReference type="ARBA" id="ARBA00022989"/>
    </source>
</evidence>
<dbReference type="GO" id="GO:0009103">
    <property type="term" value="P:lipopolysaccharide biosynthetic process"/>
    <property type="evidence" value="ECO:0007669"/>
    <property type="project" value="UniProtKB-KW"/>
</dbReference>
<dbReference type="PANTHER" id="PTHR48090:SF3">
    <property type="entry name" value="UNDECAPRENYL-PHOSPHATE 4-DEOXY-4-FORMAMIDO-L-ARABINOSE TRANSFERASE"/>
    <property type="match status" value="1"/>
</dbReference>
<dbReference type="InterPro" id="IPR029044">
    <property type="entry name" value="Nucleotide-diphossugar_trans"/>
</dbReference>
<evidence type="ECO:0000313" key="11">
    <source>
        <dbReference type="Proteomes" id="UP000007029"/>
    </source>
</evidence>
<dbReference type="InterPro" id="IPR050256">
    <property type="entry name" value="Glycosyltransferase_2"/>
</dbReference>
<dbReference type="PANTHER" id="PTHR48090">
    <property type="entry name" value="UNDECAPRENYL-PHOSPHATE 4-DEOXY-4-FORMAMIDO-L-ARABINOSE TRANSFERASE-RELATED"/>
    <property type="match status" value="1"/>
</dbReference>
<feature type="domain" description="Glycosyltransferase 2-like" evidence="9">
    <location>
        <begin position="7"/>
        <end position="166"/>
    </location>
</feature>
<dbReference type="STRING" id="375451.RD1_0575"/>
<sequence>MQNPVYSTVIPVYNSTRTLGELVSRLDQVFTEIGAAHEVVFVDDGSPNPETWPILKALAEEHEHVHATRLMRNFGKAGAVLCGLRQAKGEWVITIDDDLQHAPEDIPILLEKKSHDVVIGAFASRKKHSVFQRVTSRIKSYVDTRVLGVPPGVRMSPFKLFHARVVQHMIAVDTTRPFIPALMLQSTQDIVQVEITHHPRLYGRSAFGLRRRIRQFSNLIFGNASLVLRFLAVLGVTISCLSLLYGGWLVLSYFWKEQTVAGWTSLMVVTLTLGGLIMFSLGVIGEYLIRIIERVENRAAYLEREKLR</sequence>
<keyword evidence="3 10" id="KW-0808">Transferase</keyword>
<feature type="transmembrane region" description="Helical" evidence="8">
    <location>
        <begin position="219"/>
        <end position="245"/>
    </location>
</feature>
<evidence type="ECO:0000256" key="5">
    <source>
        <dbReference type="ARBA" id="ARBA00022985"/>
    </source>
</evidence>
<dbReference type="OrthoDB" id="9807795at2"/>
<keyword evidence="6 8" id="KW-1133">Transmembrane helix</keyword>